<dbReference type="PANTHER" id="PTHR37419:SF1">
    <property type="entry name" value="SERINE_THREONINE-PROTEIN KINASE TOXIN HIPA"/>
    <property type="match status" value="1"/>
</dbReference>
<comment type="caution">
    <text evidence="5">The sequence shown here is derived from an EMBL/GenBank/DDBJ whole genome shotgun (WGS) entry which is preliminary data.</text>
</comment>
<evidence type="ECO:0000256" key="1">
    <source>
        <dbReference type="ARBA" id="ARBA00010164"/>
    </source>
</evidence>
<dbReference type="InterPro" id="IPR012893">
    <property type="entry name" value="HipA-like_C"/>
</dbReference>
<keyword evidence="3" id="KW-0418">Kinase</keyword>
<evidence type="ECO:0000259" key="4">
    <source>
        <dbReference type="Pfam" id="PF07804"/>
    </source>
</evidence>
<keyword evidence="2" id="KW-0808">Transferase</keyword>
<organism evidence="5">
    <name type="scientific">Oscillatoriales cyanobacterium SpSt-402</name>
    <dbReference type="NCBI Taxonomy" id="2282168"/>
    <lineage>
        <taxon>Bacteria</taxon>
        <taxon>Bacillati</taxon>
        <taxon>Cyanobacteriota</taxon>
        <taxon>Cyanophyceae</taxon>
        <taxon>Oscillatoriophycideae</taxon>
        <taxon>Oscillatoriales</taxon>
    </lineage>
</organism>
<dbReference type="GO" id="GO:0005829">
    <property type="term" value="C:cytosol"/>
    <property type="evidence" value="ECO:0007669"/>
    <property type="project" value="TreeGrafter"/>
</dbReference>
<name>A0A832M2N5_9CYAN</name>
<dbReference type="Gene3D" id="1.10.1070.20">
    <property type="match status" value="1"/>
</dbReference>
<gene>
    <name evidence="5" type="ORF">ENR47_00985</name>
</gene>
<proteinExistence type="inferred from homology"/>
<evidence type="ECO:0000313" key="5">
    <source>
        <dbReference type="EMBL" id="HGW92848.1"/>
    </source>
</evidence>
<dbReference type="GO" id="GO:0004674">
    <property type="term" value="F:protein serine/threonine kinase activity"/>
    <property type="evidence" value="ECO:0007669"/>
    <property type="project" value="TreeGrafter"/>
</dbReference>
<accession>A0A832M2N5</accession>
<feature type="domain" description="HipA-like C-terminal" evidence="4">
    <location>
        <begin position="56"/>
        <end position="272"/>
    </location>
</feature>
<dbReference type="PANTHER" id="PTHR37419">
    <property type="entry name" value="SERINE/THREONINE-PROTEIN KINASE TOXIN HIPA"/>
    <property type="match status" value="1"/>
</dbReference>
<comment type="similarity">
    <text evidence="1">Belongs to the HipA Ser/Thr kinase family.</text>
</comment>
<reference evidence="5" key="1">
    <citation type="journal article" date="2020" name="mSystems">
        <title>Genome- and Community-Level Interaction Insights into Carbon Utilization and Element Cycling Functions of Hydrothermarchaeota in Hydrothermal Sediment.</title>
        <authorList>
            <person name="Zhou Z."/>
            <person name="Liu Y."/>
            <person name="Xu W."/>
            <person name="Pan J."/>
            <person name="Luo Z.H."/>
            <person name="Li M."/>
        </authorList>
    </citation>
    <scope>NUCLEOTIDE SEQUENCE [LARGE SCALE GENOMIC DNA]</scope>
    <source>
        <strain evidence="5">SpSt-402</strain>
    </source>
</reference>
<dbReference type="AlphaFoldDB" id="A0A832M2N5"/>
<sequence>MSRCLICYKDDLPNGTYYHPECSVKLFGTPEPPELPYNLSEMKELAKKIVRSQGIMTGVQPKISLGLQKTKQKKGRLTLMMGEFILKPPSEYYEQMPETEDLTMHLAERCKIATVPHALIPLASGELAYITRRIDRSGEQKIHMEDFCQLSELLTEDKYKSSMERVGKLVGELSSFPGLNLYNLFELTLFNYITGNNDMHLKNFSLIDHDGVWQLSPAYDLLNVNLVNEKDNEESALTISGKKRRLKKQDFVQLAKSYQLTDTQIRNVFNDILGREKLLLDFIDTSFLSDEFKVKYKEILENRCAVLRKDS</sequence>
<protein>
    <submittedName>
        <fullName evidence="5">Type II toxin-antitoxin system HipA family toxin</fullName>
    </submittedName>
</protein>
<dbReference type="InterPro" id="IPR052028">
    <property type="entry name" value="HipA_Ser/Thr_kinase"/>
</dbReference>
<evidence type="ECO:0000256" key="2">
    <source>
        <dbReference type="ARBA" id="ARBA00022679"/>
    </source>
</evidence>
<dbReference type="EMBL" id="DSRD01000062">
    <property type="protein sequence ID" value="HGW92848.1"/>
    <property type="molecule type" value="Genomic_DNA"/>
</dbReference>
<evidence type="ECO:0000256" key="3">
    <source>
        <dbReference type="ARBA" id="ARBA00022777"/>
    </source>
</evidence>
<dbReference type="Pfam" id="PF07804">
    <property type="entry name" value="HipA_C"/>
    <property type="match status" value="1"/>
</dbReference>